<keyword evidence="13" id="KW-1185">Reference proteome</keyword>
<comment type="subcellular location">
    <subcellularLocation>
        <location evidence="1">Membrane</location>
        <topology evidence="1">Multi-pass membrane protein</topology>
    </subcellularLocation>
</comment>
<evidence type="ECO:0000256" key="3">
    <source>
        <dbReference type="ARBA" id="ARBA00022448"/>
    </source>
</evidence>
<keyword evidence="3" id="KW-0813">Transport</keyword>
<dbReference type="InterPro" id="IPR020846">
    <property type="entry name" value="MFS_dom"/>
</dbReference>
<feature type="transmembrane region" description="Helical" evidence="10">
    <location>
        <begin position="135"/>
        <end position="157"/>
    </location>
</feature>
<organism evidence="12 13">
    <name type="scientific">Fusarium beomiforme</name>
    <dbReference type="NCBI Taxonomy" id="44412"/>
    <lineage>
        <taxon>Eukaryota</taxon>
        <taxon>Fungi</taxon>
        <taxon>Dikarya</taxon>
        <taxon>Ascomycota</taxon>
        <taxon>Pezizomycotina</taxon>
        <taxon>Sordariomycetes</taxon>
        <taxon>Hypocreomycetidae</taxon>
        <taxon>Hypocreales</taxon>
        <taxon>Nectriaceae</taxon>
        <taxon>Fusarium</taxon>
        <taxon>Fusarium burgessii species complex</taxon>
    </lineage>
</organism>
<feature type="transmembrane region" description="Helical" evidence="10">
    <location>
        <begin position="381"/>
        <end position="402"/>
    </location>
</feature>
<dbReference type="GO" id="GO:0005506">
    <property type="term" value="F:iron ion binding"/>
    <property type="evidence" value="ECO:0007669"/>
    <property type="project" value="InterPro"/>
</dbReference>
<evidence type="ECO:0000313" key="12">
    <source>
        <dbReference type="EMBL" id="KAF4338159.1"/>
    </source>
</evidence>
<keyword evidence="6 10" id="KW-1133">Transmembrane helix</keyword>
<keyword evidence="8 10" id="KW-0472">Membrane</keyword>
<dbReference type="Pfam" id="PF00067">
    <property type="entry name" value="p450"/>
    <property type="match status" value="1"/>
</dbReference>
<feature type="transmembrane region" description="Helical" evidence="10">
    <location>
        <begin position="81"/>
        <end position="102"/>
    </location>
</feature>
<dbReference type="PANTHER" id="PTHR48022">
    <property type="entry name" value="PLASTIDIC GLUCOSE TRANSPORTER 4"/>
    <property type="match status" value="1"/>
</dbReference>
<dbReference type="AlphaFoldDB" id="A0A9P5DX91"/>
<dbReference type="PROSITE" id="PS00217">
    <property type="entry name" value="SUGAR_TRANSPORT_2"/>
    <property type="match status" value="1"/>
</dbReference>
<feature type="transmembrane region" description="Helical" evidence="10">
    <location>
        <begin position="109"/>
        <end position="129"/>
    </location>
</feature>
<dbReference type="InterPro" id="IPR036259">
    <property type="entry name" value="MFS_trans_sf"/>
</dbReference>
<evidence type="ECO:0000313" key="13">
    <source>
        <dbReference type="Proteomes" id="UP000730481"/>
    </source>
</evidence>
<evidence type="ECO:0000256" key="5">
    <source>
        <dbReference type="ARBA" id="ARBA00022723"/>
    </source>
</evidence>
<comment type="caution">
    <text evidence="12">The sequence shown here is derived from an EMBL/GenBank/DDBJ whole genome shotgun (WGS) entry which is preliminary data.</text>
</comment>
<gene>
    <name evidence="12" type="ORF">FBEOM_7966</name>
</gene>
<evidence type="ECO:0000256" key="4">
    <source>
        <dbReference type="ARBA" id="ARBA00022692"/>
    </source>
</evidence>
<evidence type="ECO:0000256" key="7">
    <source>
        <dbReference type="ARBA" id="ARBA00023004"/>
    </source>
</evidence>
<accession>A0A9P5DX91</accession>
<dbReference type="InterPro" id="IPR017972">
    <property type="entry name" value="Cyt_P450_CS"/>
</dbReference>
<dbReference type="InterPro" id="IPR005829">
    <property type="entry name" value="Sugar_transporter_CS"/>
</dbReference>
<dbReference type="InterPro" id="IPR005828">
    <property type="entry name" value="MFS_sugar_transport-like"/>
</dbReference>
<dbReference type="GO" id="GO:0016020">
    <property type="term" value="C:membrane"/>
    <property type="evidence" value="ECO:0007669"/>
    <property type="project" value="UniProtKB-SubCell"/>
</dbReference>
<evidence type="ECO:0000256" key="1">
    <source>
        <dbReference type="ARBA" id="ARBA00004141"/>
    </source>
</evidence>
<evidence type="ECO:0000256" key="8">
    <source>
        <dbReference type="ARBA" id="ARBA00023136"/>
    </source>
</evidence>
<feature type="transmembrane region" description="Helical" evidence="10">
    <location>
        <begin position="169"/>
        <end position="188"/>
    </location>
</feature>
<dbReference type="SUPFAM" id="SSF103473">
    <property type="entry name" value="MFS general substrate transporter"/>
    <property type="match status" value="1"/>
</dbReference>
<dbReference type="FunFam" id="1.20.1250.20:FF:000026">
    <property type="entry name" value="MFS quinate transporter QutD"/>
    <property type="match status" value="1"/>
</dbReference>
<dbReference type="OrthoDB" id="8120565at2759"/>
<dbReference type="GO" id="GO:0016705">
    <property type="term" value="F:oxidoreductase activity, acting on paired donors, with incorporation or reduction of molecular oxygen"/>
    <property type="evidence" value="ECO:0007669"/>
    <property type="project" value="InterPro"/>
</dbReference>
<dbReference type="PROSITE" id="PS00086">
    <property type="entry name" value="CYTOCHROME_P450"/>
    <property type="match status" value="1"/>
</dbReference>
<reference evidence="12" key="1">
    <citation type="journal article" date="2017" name="Mycologia">
        <title>Fusarium algeriense, sp. nov., a novel toxigenic crown rot pathogen of durum wheat from Algeria is nested in the Fusarium burgessii species complex.</title>
        <authorList>
            <person name="Laraba I."/>
            <person name="Keddad A."/>
            <person name="Boureghda H."/>
            <person name="Abdallah N."/>
            <person name="Vaughan M.M."/>
            <person name="Proctor R.H."/>
            <person name="Busman M."/>
            <person name="O'Donnell K."/>
        </authorList>
    </citation>
    <scope>NUCLEOTIDE SEQUENCE</scope>
    <source>
        <strain evidence="12">NRRL 25174</strain>
    </source>
</reference>
<dbReference type="NCBIfam" id="TIGR00879">
    <property type="entry name" value="SP"/>
    <property type="match status" value="1"/>
</dbReference>
<dbReference type="Gene3D" id="1.10.630.10">
    <property type="entry name" value="Cytochrome P450"/>
    <property type="match status" value="1"/>
</dbReference>
<keyword evidence="5" id="KW-0479">Metal-binding</keyword>
<dbReference type="GO" id="GO:0004497">
    <property type="term" value="F:monooxygenase activity"/>
    <property type="evidence" value="ECO:0007669"/>
    <property type="project" value="InterPro"/>
</dbReference>
<name>A0A9P5DX91_9HYPO</name>
<sequence>MGVAPTTVGTYDAALQRRQALMGASGARALVKNWKVARIAAFACIGGILYGYNQGMFSGILTMPSFERHMGDYIKNQTKKGWLTSILELGAWFGTVMSGAIAELCSRKYGILIATCVFIIGVVIQATAIQAGYQVILAGRFITGMGVGSLSTIVPLYNSECAPPEVRGALVALQQLAITFGIMISFWIDYGCHFIGGTGESQKDAAWQIPICLQLAPALILLIGMAWMPFSPRWLIHHGREEEAREVLANLRDLPSDHELIELEFLEIKAQSLFEKRSLAERFPHLQEDTAMNTFKLQFVAIGALFKSMAMFKRVIVATVTMFFQQWTGINAVLYYAPQIFGQLGLSSNTTSLLATGVVGIVMFIATVPAVLWIDRLGRKPVLAVGALGMGACHLIIAVILAKNIDQFETHKAAGWAAICMVWLFVVHFGYSWGPCAWIIIAEIWPLSTRPYGTSLGASSNWMNNFIVGQVTPDMLTGITYGTYILFGLLTWIGAAFIWFVVPETKRLSLEEMDIIFGSEGTALADNERMAEINREIGLENIIYRDQSSHHAEVPEKEMLLFHRRANHEYKTNARKLLKDGAAKHGQNPFAILVPNGVKIILPPSCVGWAKNNKDLDHQQLIRDEYFASYPGFEVQHVLHHPNRMVINMVQGKLSKTDKTLPILNEYLQAGLSDIWGEEKYWKTINWEDGTTGVISRAAASIFVGPELAADPEWQKISRAYVLDYFGAVGEMHLWPSWLRSLAVWYIPSASACRVGLKRAREMVNNVVAKRRLEEEEAKSQGKEPPVYYDALAWTLESPLGKEFEPADVQLALAMAALFTTSELFRQILIEIARHPEVIEPLRQEIEDAAPDHDFTALSLVKMQLLDSLMKETQRHIPSLVILERLVTRDTRLPDGTVLAKGTHIAIDSRDMYDPEIFENPEEFDAWRYYKRRQDGDNTSLFVQSSPEHAQFGMGKHACPGRFFAGSELKLCLAQILLKYDIRLNEGCSGKPTEVGFLSVIDPYTQLEVRRR</sequence>
<feature type="domain" description="Major facilitator superfamily (MFS) profile" evidence="11">
    <location>
        <begin position="39"/>
        <end position="506"/>
    </location>
</feature>
<feature type="transmembrane region" description="Helical" evidence="10">
    <location>
        <begin position="315"/>
        <end position="337"/>
    </location>
</feature>
<protein>
    <submittedName>
        <fullName evidence="12">Quinate permease</fullName>
    </submittedName>
</protein>
<feature type="transmembrane region" description="Helical" evidence="10">
    <location>
        <begin position="414"/>
        <end position="441"/>
    </location>
</feature>
<dbReference type="GO" id="GO:0005351">
    <property type="term" value="F:carbohydrate:proton symporter activity"/>
    <property type="evidence" value="ECO:0007669"/>
    <property type="project" value="TreeGrafter"/>
</dbReference>
<dbReference type="CDD" id="cd11041">
    <property type="entry name" value="CYP503A1-like"/>
    <property type="match status" value="1"/>
</dbReference>
<keyword evidence="9" id="KW-0325">Glycoprotein</keyword>
<feature type="transmembrane region" description="Helical" evidence="10">
    <location>
        <begin position="352"/>
        <end position="374"/>
    </location>
</feature>
<keyword evidence="7" id="KW-0408">Iron</keyword>
<evidence type="ECO:0000256" key="9">
    <source>
        <dbReference type="ARBA" id="ARBA00023180"/>
    </source>
</evidence>
<proteinExistence type="inferred from homology"/>
<dbReference type="InterPro" id="IPR050360">
    <property type="entry name" value="MFS_Sugar_Transporters"/>
</dbReference>
<dbReference type="PROSITE" id="PS50850">
    <property type="entry name" value="MFS"/>
    <property type="match status" value="1"/>
</dbReference>
<dbReference type="CDD" id="cd17356">
    <property type="entry name" value="MFS_HXT"/>
    <property type="match status" value="1"/>
</dbReference>
<feature type="transmembrane region" description="Helical" evidence="10">
    <location>
        <begin position="208"/>
        <end position="230"/>
    </location>
</feature>
<dbReference type="PRINTS" id="PR00171">
    <property type="entry name" value="SUGRTRNSPORT"/>
</dbReference>
<dbReference type="GO" id="GO:0020037">
    <property type="term" value="F:heme binding"/>
    <property type="evidence" value="ECO:0007669"/>
    <property type="project" value="InterPro"/>
</dbReference>
<dbReference type="Pfam" id="PF00083">
    <property type="entry name" value="Sugar_tr"/>
    <property type="match status" value="1"/>
</dbReference>
<dbReference type="Proteomes" id="UP000730481">
    <property type="component" value="Unassembled WGS sequence"/>
</dbReference>
<dbReference type="PROSITE" id="PS00216">
    <property type="entry name" value="SUGAR_TRANSPORT_1"/>
    <property type="match status" value="1"/>
</dbReference>
<dbReference type="Gene3D" id="1.20.1250.20">
    <property type="entry name" value="MFS general substrate transporter like domains"/>
    <property type="match status" value="1"/>
</dbReference>
<evidence type="ECO:0000256" key="2">
    <source>
        <dbReference type="ARBA" id="ARBA00010992"/>
    </source>
</evidence>
<reference evidence="12" key="2">
    <citation type="submission" date="2020-02" db="EMBL/GenBank/DDBJ databases">
        <title>Identification and distribution of gene clusters putatively required for synthesis of sphingolipid metabolism inhibitors in phylogenetically diverse species of the filamentous fungus Fusarium.</title>
        <authorList>
            <person name="Kim H.-S."/>
            <person name="Busman M."/>
            <person name="Brown D.W."/>
            <person name="Divon H."/>
            <person name="Uhlig S."/>
            <person name="Proctor R.H."/>
        </authorList>
    </citation>
    <scope>NUCLEOTIDE SEQUENCE</scope>
    <source>
        <strain evidence="12">NRRL 25174</strain>
    </source>
</reference>
<feature type="transmembrane region" description="Helical" evidence="10">
    <location>
        <begin position="484"/>
        <end position="502"/>
    </location>
</feature>
<evidence type="ECO:0000256" key="6">
    <source>
        <dbReference type="ARBA" id="ARBA00022989"/>
    </source>
</evidence>
<dbReference type="InterPro" id="IPR036396">
    <property type="entry name" value="Cyt_P450_sf"/>
</dbReference>
<keyword evidence="4 10" id="KW-0812">Transmembrane</keyword>
<dbReference type="InterPro" id="IPR003663">
    <property type="entry name" value="Sugar/inositol_transpt"/>
</dbReference>
<comment type="similarity">
    <text evidence="2">Belongs to the major facilitator superfamily. Sugar transporter (TC 2.A.1.1) family.</text>
</comment>
<evidence type="ECO:0000256" key="10">
    <source>
        <dbReference type="SAM" id="Phobius"/>
    </source>
</evidence>
<evidence type="ECO:0000259" key="11">
    <source>
        <dbReference type="PROSITE" id="PS50850"/>
    </source>
</evidence>
<feature type="transmembrane region" description="Helical" evidence="10">
    <location>
        <begin position="39"/>
        <end position="61"/>
    </location>
</feature>
<dbReference type="SUPFAM" id="SSF48264">
    <property type="entry name" value="Cytochrome P450"/>
    <property type="match status" value="1"/>
</dbReference>
<dbReference type="InterPro" id="IPR001128">
    <property type="entry name" value="Cyt_P450"/>
</dbReference>
<dbReference type="EMBL" id="PVQB02000362">
    <property type="protein sequence ID" value="KAF4338159.1"/>
    <property type="molecule type" value="Genomic_DNA"/>
</dbReference>
<dbReference type="PANTHER" id="PTHR48022:SF20">
    <property type="entry name" value="MAJOR FACILITATOR SUPERFAMILY (MFS) PROFILE DOMAIN-CONTAINING PROTEIN-RELATED"/>
    <property type="match status" value="1"/>
</dbReference>